<evidence type="ECO:0000313" key="2">
    <source>
        <dbReference type="Proteomes" id="UP001620234"/>
    </source>
</evidence>
<sequence length="219" mass="25133">MINTKERQIILTAQEANAVLAGDKTQHRVIIENTEATQCLFNGDWRYDGRDFLDNDGCIPDPKGAHYIERLNQDGLPTEDYRCIGYCPFGAIGDRLWVQEPTYTANSWDWFYSATDSLVECKSPYTPSDLHLPWDDEHQEYTGSIGAEHMPRWASRLLLEITDIRIERVQGITLGDSFREGCDGLMDFAADYWMVKHGEAAWFADPWVWVIDFKVIKGS</sequence>
<organism evidence="1 2">
    <name type="scientific">Psychrobacter namhaensis</name>
    <dbReference type="NCBI Taxonomy" id="292734"/>
    <lineage>
        <taxon>Bacteria</taxon>
        <taxon>Pseudomonadati</taxon>
        <taxon>Pseudomonadota</taxon>
        <taxon>Gammaproteobacteria</taxon>
        <taxon>Moraxellales</taxon>
        <taxon>Moraxellaceae</taxon>
        <taxon>Psychrobacter</taxon>
    </lineage>
</organism>
<dbReference type="EMBL" id="JBJDPD010000020">
    <property type="protein sequence ID" value="MFK4001738.1"/>
    <property type="molecule type" value="Genomic_DNA"/>
</dbReference>
<keyword evidence="2" id="KW-1185">Reference proteome</keyword>
<evidence type="ECO:0008006" key="3">
    <source>
        <dbReference type="Google" id="ProtNLM"/>
    </source>
</evidence>
<proteinExistence type="predicted"/>
<reference evidence="1 2" key="1">
    <citation type="submission" date="2024-11" db="EMBL/GenBank/DDBJ databases">
        <title>The Natural Products Discovery Center: Release of the First 8490 Sequenced Strains for Exploring Actinobacteria Biosynthetic Diversity.</title>
        <authorList>
            <person name="Kalkreuter E."/>
            <person name="Kautsar S.A."/>
            <person name="Yang D."/>
            <person name="Bader C.D."/>
            <person name="Teijaro C.N."/>
            <person name="Fluegel L."/>
            <person name="Davis C.M."/>
            <person name="Simpson J.R."/>
            <person name="Lauterbach L."/>
            <person name="Steele A.D."/>
            <person name="Gui C."/>
            <person name="Meng S."/>
            <person name="Li G."/>
            <person name="Viehrig K."/>
            <person name="Ye F."/>
            <person name="Su P."/>
            <person name="Kiefer A.F."/>
            <person name="Nichols A."/>
            <person name="Cepeda A.J."/>
            <person name="Yan W."/>
            <person name="Fan B."/>
            <person name="Jiang Y."/>
            <person name="Adhikari A."/>
            <person name="Zheng C.-J."/>
            <person name="Schuster L."/>
            <person name="Cowan T.M."/>
            <person name="Smanski M.J."/>
            <person name="Chevrette M.G."/>
            <person name="De Carvalho L.P.S."/>
            <person name="Shen B."/>
        </authorList>
    </citation>
    <scope>NUCLEOTIDE SEQUENCE [LARGE SCALE GENOMIC DNA]</scope>
    <source>
        <strain evidence="1 2">NPDC077433</strain>
    </source>
</reference>
<evidence type="ECO:0000313" key="1">
    <source>
        <dbReference type="EMBL" id="MFK4001738.1"/>
    </source>
</evidence>
<accession>A0ABW8L9Z5</accession>
<gene>
    <name evidence="1" type="ORF">ACI2I3_10360</name>
</gene>
<comment type="caution">
    <text evidence="1">The sequence shown here is derived from an EMBL/GenBank/DDBJ whole genome shotgun (WGS) entry which is preliminary data.</text>
</comment>
<name>A0ABW8L9Z5_9GAMM</name>
<dbReference type="RefSeq" id="WP_404672319.1">
    <property type="nucleotide sequence ID" value="NZ_JBJDPD010000020.1"/>
</dbReference>
<protein>
    <recommendedName>
        <fullName evidence="3">Morphogenetic protein</fullName>
    </recommendedName>
</protein>
<dbReference type="Proteomes" id="UP001620234">
    <property type="component" value="Unassembled WGS sequence"/>
</dbReference>